<gene>
    <name evidence="3" type="ORF">BHF71_04030</name>
</gene>
<feature type="transmembrane region" description="Helical" evidence="1">
    <location>
        <begin position="453"/>
        <end position="474"/>
    </location>
</feature>
<dbReference type="InterPro" id="IPR010656">
    <property type="entry name" value="DctM"/>
</dbReference>
<evidence type="ECO:0000313" key="4">
    <source>
        <dbReference type="Proteomes" id="UP000243739"/>
    </source>
</evidence>
<protein>
    <recommendedName>
        <fullName evidence="2">TRAP C4-dicarboxylate transport system permease DctM subunit domain-containing protein</fullName>
    </recommendedName>
</protein>
<feature type="transmembrane region" description="Helical" evidence="1">
    <location>
        <begin position="181"/>
        <end position="204"/>
    </location>
</feature>
<keyword evidence="1" id="KW-0472">Membrane</keyword>
<feature type="transmembrane region" description="Helical" evidence="1">
    <location>
        <begin position="109"/>
        <end position="141"/>
    </location>
</feature>
<dbReference type="OrthoDB" id="9759894at2"/>
<feature type="transmembrane region" description="Helical" evidence="1">
    <location>
        <begin position="652"/>
        <end position="677"/>
    </location>
</feature>
<dbReference type="Pfam" id="PF06808">
    <property type="entry name" value="DctM"/>
    <property type="match status" value="1"/>
</dbReference>
<feature type="transmembrane region" description="Helical" evidence="1">
    <location>
        <begin position="563"/>
        <end position="583"/>
    </location>
</feature>
<dbReference type="PANTHER" id="PTHR43849:SF2">
    <property type="entry name" value="BLL3936 PROTEIN"/>
    <property type="match status" value="1"/>
</dbReference>
<feature type="transmembrane region" description="Helical" evidence="1">
    <location>
        <begin position="503"/>
        <end position="526"/>
    </location>
</feature>
<keyword evidence="1" id="KW-1133">Transmembrane helix</keyword>
<organism evidence="3 4">
    <name type="scientific">Vulcanibacillus modesticaldus</name>
    <dbReference type="NCBI Taxonomy" id="337097"/>
    <lineage>
        <taxon>Bacteria</taxon>
        <taxon>Bacillati</taxon>
        <taxon>Bacillota</taxon>
        <taxon>Bacilli</taxon>
        <taxon>Bacillales</taxon>
        <taxon>Bacillaceae</taxon>
        <taxon>Vulcanibacillus</taxon>
    </lineage>
</organism>
<reference evidence="3 4" key="1">
    <citation type="submission" date="2016-09" db="EMBL/GenBank/DDBJ databases">
        <title>Draft genome sequence for the type strain of Vulcanibacillus modesticaldus BR, a strictly anaerobic, moderately thermophilic, and nitrate-reducing bacterium from deep sea-hydrothermal vents of the Mid-Atlantic Ridge.</title>
        <authorList>
            <person name="Abin C.A."/>
            <person name="Hollibaugh J.T."/>
        </authorList>
    </citation>
    <scope>NUCLEOTIDE SEQUENCE [LARGE SCALE GENOMIC DNA]</scope>
    <source>
        <strain evidence="3 4">BR</strain>
    </source>
</reference>
<keyword evidence="4" id="KW-1185">Reference proteome</keyword>
<feature type="transmembrane region" description="Helical" evidence="1">
    <location>
        <begin position="48"/>
        <end position="69"/>
    </location>
</feature>
<feature type="transmembrane region" description="Helical" evidence="1">
    <location>
        <begin position="689"/>
        <end position="717"/>
    </location>
</feature>
<feature type="transmembrane region" description="Helical" evidence="1">
    <location>
        <begin position="383"/>
        <end position="404"/>
    </location>
</feature>
<feature type="domain" description="TRAP C4-dicarboxylate transport system permease DctM subunit" evidence="2">
    <location>
        <begin position="199"/>
        <end position="647"/>
    </location>
</feature>
<feature type="transmembrane region" description="Helical" evidence="1">
    <location>
        <begin position="538"/>
        <end position="556"/>
    </location>
</feature>
<evidence type="ECO:0000256" key="1">
    <source>
        <dbReference type="SAM" id="Phobius"/>
    </source>
</evidence>
<feature type="transmembrane region" description="Helical" evidence="1">
    <location>
        <begin position="81"/>
        <end position="97"/>
    </location>
</feature>
<feature type="transmembrane region" description="Helical" evidence="1">
    <location>
        <begin position="216"/>
        <end position="237"/>
    </location>
</feature>
<proteinExistence type="predicted"/>
<feature type="transmembrane region" description="Helical" evidence="1">
    <location>
        <begin position="624"/>
        <end position="646"/>
    </location>
</feature>
<dbReference type="STRING" id="337097.BHF71_04030"/>
<feature type="transmembrane region" description="Helical" evidence="1">
    <location>
        <begin position="292"/>
        <end position="314"/>
    </location>
</feature>
<feature type="transmembrane region" description="Helical" evidence="1">
    <location>
        <begin position="153"/>
        <end position="175"/>
    </location>
</feature>
<dbReference type="InterPro" id="IPR011853">
    <property type="entry name" value="TRAP_DctM-Dct_fused"/>
</dbReference>
<sequence length="730" mass="79735">MSQKIDEILEKIIDEKTEQDIVEAEEATEHILEEMDAGYNYRKNLPFYWRWFVFAAAVLLSLFQLYTAIYGTLPSNQQRGFHVAIAMGLIFLLYPGTKKNQIKVTLGSWFYSGLLMLITIFLFVIGEIRLLTMIGALLILLMLQLSKYYNRDYLGIPFSDLVLSFFGFATGLYQFFAYEGIIARVGMYSDIDYLVAATGVLVVLGATKRVIGTPIVAVAAIMLAYAYLGPYIPFSVFEHRGFSIERIISHSFLSTEGIFGIPVSISATFIFLYLMFGVILRKTGLEEYFTDLAVAMTGWMTGGTAKVGILTSVFSGMITGSSVANTVGNGAFTIPMMKRSGYKPEFAAAVEAASSTGGQITPPIMGSAAFLMIEFTGLPYNEIIKAAIIPALLFFTAQFFVIHYESKRLNIMGLPREELPKVSHLLITKGYLLIPIIMIFVILALGLSAMRAALWGIFTAVIMNLLVMVVAFILGKYNKLKYRINIKVIFEILEESTRTALPIIAAVATAGIISGVITLTGLGLKIAGAILTLANHKLLLTMFFAMIASIILGMGLPTTANYVIMATMTAPALLEFGTVPVIAAHMFVFYFGIIADITPPVALASYAGAGIAKSDPFKTGIESVRIAIGGFLVPYLFVLSPELLLIATDSSIISLLLAIATAFIGMYGIGTAVIGFIEKKLTFIERILLLAAGLGLVYANWTFDLFGLLVVGTIFIYQKFSTRETVTLSQ</sequence>
<accession>A0A1D2YS85</accession>
<dbReference type="AlphaFoldDB" id="A0A1D2YS85"/>
<dbReference type="EMBL" id="MIJF01000078">
    <property type="protein sequence ID" value="OEF96904.1"/>
    <property type="molecule type" value="Genomic_DNA"/>
</dbReference>
<dbReference type="Proteomes" id="UP000243739">
    <property type="component" value="Unassembled WGS sequence"/>
</dbReference>
<dbReference type="PANTHER" id="PTHR43849">
    <property type="entry name" value="BLL3936 PROTEIN"/>
    <property type="match status" value="1"/>
</dbReference>
<evidence type="ECO:0000313" key="3">
    <source>
        <dbReference type="EMBL" id="OEF96904.1"/>
    </source>
</evidence>
<keyword evidence="1" id="KW-0812">Transmembrane</keyword>
<dbReference type="RefSeq" id="WP_069657537.1">
    <property type="nucleotide sequence ID" value="NZ_MIJF01000078.1"/>
</dbReference>
<dbReference type="NCBIfam" id="TIGR02123">
    <property type="entry name" value="TRAP_fused"/>
    <property type="match status" value="1"/>
</dbReference>
<feature type="transmembrane region" description="Helical" evidence="1">
    <location>
        <begin position="425"/>
        <end position="447"/>
    </location>
</feature>
<evidence type="ECO:0000259" key="2">
    <source>
        <dbReference type="Pfam" id="PF06808"/>
    </source>
</evidence>
<name>A0A1D2YS85_9BACI</name>
<comment type="caution">
    <text evidence="3">The sequence shown here is derived from an EMBL/GenBank/DDBJ whole genome shotgun (WGS) entry which is preliminary data.</text>
</comment>
<feature type="transmembrane region" description="Helical" evidence="1">
    <location>
        <begin position="257"/>
        <end position="280"/>
    </location>
</feature>